<accession>A0A8H6T4M6</accession>
<name>A0A8H6T4M6_9AGAR</name>
<sequence length="561" mass="62060">MLFSPFEDILHTNTVPSDAQSEEMRSFLTPHRQALNKLDDEVQRLERLLENVNQQRKELYTWLAAHDKLLSPMRRLPDDVVRVVFAHTLPTTRHAALSADEGPLLLTSICRHWRELALSTPRLWAAVHVVLPREPDGTSGATLASQVSTWIGRSGAVPLSVSMVHVRRGGRLGGSALPGPSLLSSTLLPAAHRWGSMQLRVYSLEDGLALCNLSVEDVPKLWSLGLNLSRVMIESDVPAPGAESGTWWKCQSMRIAAAPTLRHFNFHGPLLALPRTIAWHVLVVLHIQLWAGPADEIVFPFPFLQDCVSLEVLEASANSGISFMDPTHTVLLPRLRRLAISVWQPNGPDVQHGLQLLRLPTLESLDLTGTFLGQQLPDLLQPLAHITQLTVPVSQMLTVDLAHALSFLPALATLRMQGEPAMPVPPGNSEWANGSDHVDSGFMQRFIPGTPGDALLCPALTTLELTYAYALPDALIVQLIRARTPLLSAFRACIFRRQQLDVREALADLLETSEFTLVLAYRNSGRVYSPLEGTERSGQTRVNEDWLYEPDPMLVYNSVAQ</sequence>
<dbReference type="RefSeq" id="XP_037223616.1">
    <property type="nucleotide sequence ID" value="XM_037360731.1"/>
</dbReference>
<proteinExistence type="predicted"/>
<organism evidence="2 3">
    <name type="scientific">Mycena indigotica</name>
    <dbReference type="NCBI Taxonomy" id="2126181"/>
    <lineage>
        <taxon>Eukaryota</taxon>
        <taxon>Fungi</taxon>
        <taxon>Dikarya</taxon>
        <taxon>Basidiomycota</taxon>
        <taxon>Agaricomycotina</taxon>
        <taxon>Agaricomycetes</taxon>
        <taxon>Agaricomycetidae</taxon>
        <taxon>Agaricales</taxon>
        <taxon>Marasmiineae</taxon>
        <taxon>Mycenaceae</taxon>
        <taxon>Mycena</taxon>
    </lineage>
</organism>
<dbReference type="Proteomes" id="UP000636479">
    <property type="component" value="Unassembled WGS sequence"/>
</dbReference>
<dbReference type="InterPro" id="IPR032675">
    <property type="entry name" value="LRR_dom_sf"/>
</dbReference>
<dbReference type="EMBL" id="JACAZF010000003">
    <property type="protein sequence ID" value="KAF7310166.1"/>
    <property type="molecule type" value="Genomic_DNA"/>
</dbReference>
<evidence type="ECO:0000313" key="3">
    <source>
        <dbReference type="Proteomes" id="UP000636479"/>
    </source>
</evidence>
<dbReference type="AlphaFoldDB" id="A0A8H6T4M6"/>
<dbReference type="OrthoDB" id="3221235at2759"/>
<evidence type="ECO:0000256" key="1">
    <source>
        <dbReference type="SAM" id="Coils"/>
    </source>
</evidence>
<protein>
    <submittedName>
        <fullName evidence="2">F-box domain-containing protein</fullName>
    </submittedName>
</protein>
<dbReference type="GeneID" id="59343247"/>
<feature type="coiled-coil region" evidence="1">
    <location>
        <begin position="31"/>
        <end position="58"/>
    </location>
</feature>
<keyword evidence="1" id="KW-0175">Coiled coil</keyword>
<reference evidence="2" key="1">
    <citation type="submission" date="2020-05" db="EMBL/GenBank/DDBJ databases">
        <title>Mycena genomes resolve the evolution of fungal bioluminescence.</title>
        <authorList>
            <person name="Tsai I.J."/>
        </authorList>
    </citation>
    <scope>NUCLEOTIDE SEQUENCE</scope>
    <source>
        <strain evidence="2">171206Taipei</strain>
    </source>
</reference>
<gene>
    <name evidence="2" type="ORF">MIND_00390000</name>
</gene>
<evidence type="ECO:0000313" key="2">
    <source>
        <dbReference type="EMBL" id="KAF7310166.1"/>
    </source>
</evidence>
<dbReference type="SUPFAM" id="SSF52047">
    <property type="entry name" value="RNI-like"/>
    <property type="match status" value="1"/>
</dbReference>
<comment type="caution">
    <text evidence="2">The sequence shown here is derived from an EMBL/GenBank/DDBJ whole genome shotgun (WGS) entry which is preliminary data.</text>
</comment>
<keyword evidence="3" id="KW-1185">Reference proteome</keyword>
<dbReference type="Gene3D" id="3.80.10.10">
    <property type="entry name" value="Ribonuclease Inhibitor"/>
    <property type="match status" value="1"/>
</dbReference>